<proteinExistence type="predicted"/>
<evidence type="ECO:0000256" key="2">
    <source>
        <dbReference type="SAM" id="SignalP"/>
    </source>
</evidence>
<gene>
    <name evidence="3" type="ORF">PGT21_018195</name>
    <name evidence="4" type="ORF">PGTUg99_026009</name>
</gene>
<feature type="transmembrane region" description="Helical" evidence="1">
    <location>
        <begin position="167"/>
        <end position="186"/>
    </location>
</feature>
<reference evidence="5 6" key="1">
    <citation type="submission" date="2019-05" db="EMBL/GenBank/DDBJ databases">
        <title>Emergence of the Ug99 lineage of the wheat stem rust pathogen through somatic hybridization.</title>
        <authorList>
            <person name="Li F."/>
            <person name="Upadhyaya N.M."/>
            <person name="Sperschneider J."/>
            <person name="Matny O."/>
            <person name="Nguyen-Phuc H."/>
            <person name="Mago R."/>
            <person name="Raley C."/>
            <person name="Miller M.E."/>
            <person name="Silverstein K.A.T."/>
            <person name="Henningsen E."/>
            <person name="Hirsch C.D."/>
            <person name="Visser B."/>
            <person name="Pretorius Z.A."/>
            <person name="Steffenson B.J."/>
            <person name="Schwessinger B."/>
            <person name="Dodds P.N."/>
            <person name="Figueroa M."/>
        </authorList>
    </citation>
    <scope>NUCLEOTIDE SEQUENCE [LARGE SCALE GENOMIC DNA]</scope>
    <source>
        <strain evidence="3">21-0</strain>
        <strain evidence="4 6">Ug99</strain>
    </source>
</reference>
<sequence length="189" mass="20727">MLRLPIIIIACFTLSYISASPTDLANLAPAPALLGNTPGPFIETGLRERNPLRNRKFLLEALSESSPMKAPIPAKAMDRNGVQILYPNPLQSELIKWFLRTRYGGAFTLTKDGQFLERHKKPCDPKYTCGKTEIFDEDGAMIKETSCCFSPHHSTDAAARNCAECSIILGPIGSCLLLTAVVLCILKSM</sequence>
<name>A0A5B0Q2V8_PUCGR</name>
<evidence type="ECO:0000256" key="1">
    <source>
        <dbReference type="SAM" id="Phobius"/>
    </source>
</evidence>
<dbReference type="AlphaFoldDB" id="A0A5B0Q2V8"/>
<comment type="caution">
    <text evidence="3">The sequence shown here is derived from an EMBL/GenBank/DDBJ whole genome shotgun (WGS) entry which is preliminary data.</text>
</comment>
<dbReference type="Proteomes" id="UP000325313">
    <property type="component" value="Unassembled WGS sequence"/>
</dbReference>
<dbReference type="Proteomes" id="UP000324748">
    <property type="component" value="Unassembled WGS sequence"/>
</dbReference>
<organism evidence="3 5">
    <name type="scientific">Puccinia graminis f. sp. tritici</name>
    <dbReference type="NCBI Taxonomy" id="56615"/>
    <lineage>
        <taxon>Eukaryota</taxon>
        <taxon>Fungi</taxon>
        <taxon>Dikarya</taxon>
        <taxon>Basidiomycota</taxon>
        <taxon>Pucciniomycotina</taxon>
        <taxon>Pucciniomycetes</taxon>
        <taxon>Pucciniales</taxon>
        <taxon>Pucciniaceae</taxon>
        <taxon>Puccinia</taxon>
    </lineage>
</organism>
<keyword evidence="2" id="KW-0732">Signal</keyword>
<dbReference type="EMBL" id="VDEP01000203">
    <property type="protein sequence ID" value="KAA1124643.1"/>
    <property type="molecule type" value="Genomic_DNA"/>
</dbReference>
<accession>A0A5B0Q2V8</accession>
<keyword evidence="1" id="KW-0812">Transmembrane</keyword>
<keyword evidence="1" id="KW-1133">Transmembrane helix</keyword>
<dbReference type="EMBL" id="VSWC01000029">
    <property type="protein sequence ID" value="KAA1107561.1"/>
    <property type="molecule type" value="Genomic_DNA"/>
</dbReference>
<keyword evidence="1" id="KW-0472">Membrane</keyword>
<evidence type="ECO:0000313" key="6">
    <source>
        <dbReference type="Proteomes" id="UP000325313"/>
    </source>
</evidence>
<feature type="signal peptide" evidence="2">
    <location>
        <begin position="1"/>
        <end position="19"/>
    </location>
</feature>
<evidence type="ECO:0000313" key="3">
    <source>
        <dbReference type="EMBL" id="KAA1107561.1"/>
    </source>
</evidence>
<protein>
    <submittedName>
        <fullName evidence="3">Uncharacterized protein</fullName>
    </submittedName>
</protein>
<feature type="chain" id="PRO_5036137899" evidence="2">
    <location>
        <begin position="20"/>
        <end position="189"/>
    </location>
</feature>
<evidence type="ECO:0000313" key="5">
    <source>
        <dbReference type="Proteomes" id="UP000324748"/>
    </source>
</evidence>
<keyword evidence="5" id="KW-1185">Reference proteome</keyword>
<evidence type="ECO:0000313" key="4">
    <source>
        <dbReference type="EMBL" id="KAA1124643.1"/>
    </source>
</evidence>